<dbReference type="RefSeq" id="WP_380202751.1">
    <property type="nucleotide sequence ID" value="NZ_JBHTEK010000001.1"/>
</dbReference>
<name>A0ABW2U3D4_9BACT</name>
<dbReference type="EMBL" id="JBHTEK010000001">
    <property type="protein sequence ID" value="MFC7667875.1"/>
    <property type="molecule type" value="Genomic_DNA"/>
</dbReference>
<keyword evidence="2" id="KW-1185">Reference proteome</keyword>
<dbReference type="Proteomes" id="UP001596513">
    <property type="component" value="Unassembled WGS sequence"/>
</dbReference>
<sequence>MSQQLVGARHHGVADVGALQRQLLGQVVHRKRAGVRQHEVDAVGAVGQGGHGLVDFNAAFALGHVQGGHIQPRCLRVRQRRWRASQRGQGLTVVKRLQDEAIGQGPAQRGGVLAFQVAGQAGLPLGSGHGRKLGKRNRCGYGNIRHRMKRFGCWQCGSAQLIRATAQKGPKDTAWAPKRPVQSRLPRTSGCTIHPFITNVLVLAWFQLLNMLVHQSFQLFKAGRNPAGI</sequence>
<accession>A0ABW2U3D4</accession>
<reference evidence="2" key="1">
    <citation type="journal article" date="2019" name="Int. J. Syst. Evol. Microbiol.">
        <title>The Global Catalogue of Microorganisms (GCM) 10K type strain sequencing project: providing services to taxonomists for standard genome sequencing and annotation.</title>
        <authorList>
            <consortium name="The Broad Institute Genomics Platform"/>
            <consortium name="The Broad Institute Genome Sequencing Center for Infectious Disease"/>
            <person name="Wu L."/>
            <person name="Ma J."/>
        </authorList>
    </citation>
    <scope>NUCLEOTIDE SEQUENCE [LARGE SCALE GENOMIC DNA]</scope>
    <source>
        <strain evidence="2">JCM 19635</strain>
    </source>
</reference>
<proteinExistence type="predicted"/>
<gene>
    <name evidence="1" type="ORF">ACFQT0_11105</name>
</gene>
<organism evidence="1 2">
    <name type="scientific">Hymenobacter humi</name>
    <dbReference type="NCBI Taxonomy" id="1411620"/>
    <lineage>
        <taxon>Bacteria</taxon>
        <taxon>Pseudomonadati</taxon>
        <taxon>Bacteroidota</taxon>
        <taxon>Cytophagia</taxon>
        <taxon>Cytophagales</taxon>
        <taxon>Hymenobacteraceae</taxon>
        <taxon>Hymenobacter</taxon>
    </lineage>
</organism>
<evidence type="ECO:0000313" key="1">
    <source>
        <dbReference type="EMBL" id="MFC7667875.1"/>
    </source>
</evidence>
<evidence type="ECO:0000313" key="2">
    <source>
        <dbReference type="Proteomes" id="UP001596513"/>
    </source>
</evidence>
<comment type="caution">
    <text evidence="1">The sequence shown here is derived from an EMBL/GenBank/DDBJ whole genome shotgun (WGS) entry which is preliminary data.</text>
</comment>
<protein>
    <submittedName>
        <fullName evidence="1">Uncharacterized protein</fullName>
    </submittedName>
</protein>